<reference evidence="2 3" key="1">
    <citation type="journal article" date="2009" name="Nature">
        <title>The Sorghum bicolor genome and the diversification of grasses.</title>
        <authorList>
            <person name="Paterson A.H."/>
            <person name="Bowers J.E."/>
            <person name="Bruggmann R."/>
            <person name="Dubchak I."/>
            <person name="Grimwood J."/>
            <person name="Gundlach H."/>
            <person name="Haberer G."/>
            <person name="Hellsten U."/>
            <person name="Mitros T."/>
            <person name="Poliakov A."/>
            <person name="Schmutz J."/>
            <person name="Spannagl M."/>
            <person name="Tang H."/>
            <person name="Wang X."/>
            <person name="Wicker T."/>
            <person name="Bharti A.K."/>
            <person name="Chapman J."/>
            <person name="Feltus F.A."/>
            <person name="Gowik U."/>
            <person name="Grigoriev I.V."/>
            <person name="Lyons E."/>
            <person name="Maher C.A."/>
            <person name="Martis M."/>
            <person name="Narechania A."/>
            <person name="Otillar R.P."/>
            <person name="Penning B.W."/>
            <person name="Salamov A.A."/>
            <person name="Wang Y."/>
            <person name="Zhang L."/>
            <person name="Carpita N.C."/>
            <person name="Freeling M."/>
            <person name="Gingle A.R."/>
            <person name="Hash C.T."/>
            <person name="Keller B."/>
            <person name="Klein P."/>
            <person name="Kresovich S."/>
            <person name="McCann M.C."/>
            <person name="Ming R."/>
            <person name="Peterson D.G."/>
            <person name="Mehboob-ur-Rahman"/>
            <person name="Ware D."/>
            <person name="Westhoff P."/>
            <person name="Mayer K.F."/>
            <person name="Messing J."/>
            <person name="Rokhsar D.S."/>
        </authorList>
    </citation>
    <scope>NUCLEOTIDE SEQUENCE [LARGE SCALE GENOMIC DNA]</scope>
    <source>
        <strain evidence="3">cv. BTx623</strain>
    </source>
</reference>
<protein>
    <submittedName>
        <fullName evidence="2">Uncharacterized protein</fullName>
    </submittedName>
</protein>
<keyword evidence="1" id="KW-0732">Signal</keyword>
<sequence length="59" mass="7154">MLLDFFCSFVLTRVVLQEFFEDKFICYTLDLLAEQEQKLLISLYTRLSKLNHIGWLYML</sequence>
<organism evidence="2 3">
    <name type="scientific">Sorghum bicolor</name>
    <name type="common">Sorghum</name>
    <name type="synonym">Sorghum vulgare</name>
    <dbReference type="NCBI Taxonomy" id="4558"/>
    <lineage>
        <taxon>Eukaryota</taxon>
        <taxon>Viridiplantae</taxon>
        <taxon>Streptophyta</taxon>
        <taxon>Embryophyta</taxon>
        <taxon>Tracheophyta</taxon>
        <taxon>Spermatophyta</taxon>
        <taxon>Magnoliopsida</taxon>
        <taxon>Liliopsida</taxon>
        <taxon>Poales</taxon>
        <taxon>Poaceae</taxon>
        <taxon>PACMAD clade</taxon>
        <taxon>Panicoideae</taxon>
        <taxon>Andropogonodae</taxon>
        <taxon>Andropogoneae</taxon>
        <taxon>Sorghinae</taxon>
        <taxon>Sorghum</taxon>
    </lineage>
</organism>
<evidence type="ECO:0000313" key="2">
    <source>
        <dbReference type="EMBL" id="OQU85351.1"/>
    </source>
</evidence>
<feature type="chain" id="PRO_5012441943" evidence="1">
    <location>
        <begin position="18"/>
        <end position="59"/>
    </location>
</feature>
<feature type="signal peptide" evidence="1">
    <location>
        <begin position="1"/>
        <end position="17"/>
    </location>
</feature>
<evidence type="ECO:0000256" key="1">
    <source>
        <dbReference type="SAM" id="SignalP"/>
    </source>
</evidence>
<dbReference type="EMBL" id="CM000763">
    <property type="protein sequence ID" value="OQU85351.1"/>
    <property type="molecule type" value="Genomic_DNA"/>
</dbReference>
<dbReference type="Gramene" id="OQU85351">
    <property type="protein sequence ID" value="OQU85351"/>
    <property type="gene ID" value="SORBI_3004G222150"/>
</dbReference>
<evidence type="ECO:0000313" key="3">
    <source>
        <dbReference type="Proteomes" id="UP000000768"/>
    </source>
</evidence>
<dbReference type="Proteomes" id="UP000000768">
    <property type="component" value="Chromosome 4"/>
</dbReference>
<proteinExistence type="predicted"/>
<gene>
    <name evidence="2" type="ORF">SORBI_3004G222150</name>
</gene>
<dbReference type="InParanoid" id="A0A1Z5RP34"/>
<dbReference type="AlphaFoldDB" id="A0A1Z5RP34"/>
<keyword evidence="3" id="KW-1185">Reference proteome</keyword>
<name>A0A1Z5RP34_SORBI</name>
<reference evidence="3" key="2">
    <citation type="journal article" date="2018" name="Plant J.">
        <title>The Sorghum bicolor reference genome: improved assembly, gene annotations, a transcriptome atlas, and signatures of genome organization.</title>
        <authorList>
            <person name="McCormick R.F."/>
            <person name="Truong S.K."/>
            <person name="Sreedasyam A."/>
            <person name="Jenkins J."/>
            <person name="Shu S."/>
            <person name="Sims D."/>
            <person name="Kennedy M."/>
            <person name="Amirebrahimi M."/>
            <person name="Weers B.D."/>
            <person name="McKinley B."/>
            <person name="Mattison A."/>
            <person name="Morishige D.T."/>
            <person name="Grimwood J."/>
            <person name="Schmutz J."/>
            <person name="Mullet J.E."/>
        </authorList>
    </citation>
    <scope>NUCLEOTIDE SEQUENCE [LARGE SCALE GENOMIC DNA]</scope>
    <source>
        <strain evidence="3">cv. BTx623</strain>
    </source>
</reference>
<accession>A0A1Z5RP34</accession>